<protein>
    <submittedName>
        <fullName evidence="1">Uncharacterized protein</fullName>
    </submittedName>
</protein>
<evidence type="ECO:0000313" key="2">
    <source>
        <dbReference type="Proteomes" id="UP001190700"/>
    </source>
</evidence>
<keyword evidence="2" id="KW-1185">Reference proteome</keyword>
<organism evidence="1 2">
    <name type="scientific">Cymbomonas tetramitiformis</name>
    <dbReference type="NCBI Taxonomy" id="36881"/>
    <lineage>
        <taxon>Eukaryota</taxon>
        <taxon>Viridiplantae</taxon>
        <taxon>Chlorophyta</taxon>
        <taxon>Pyramimonadophyceae</taxon>
        <taxon>Pyramimonadales</taxon>
        <taxon>Pyramimonadaceae</taxon>
        <taxon>Cymbomonas</taxon>
    </lineage>
</organism>
<evidence type="ECO:0000313" key="1">
    <source>
        <dbReference type="EMBL" id="KAK3261496.1"/>
    </source>
</evidence>
<dbReference type="Proteomes" id="UP001190700">
    <property type="component" value="Unassembled WGS sequence"/>
</dbReference>
<accession>A0AAE0KUS4</accession>
<name>A0AAE0KUS4_9CHLO</name>
<comment type="caution">
    <text evidence="1">The sequence shown here is derived from an EMBL/GenBank/DDBJ whole genome shotgun (WGS) entry which is preliminary data.</text>
</comment>
<sequence length="145" mass="15768">MPPMWELKLKKLQTGRRRDYGAAVEKDASTQTDIPAVTGDILRRHASCQFCVLMSTSTGNTERVKLWCEPDMRARLKGLIKLVDPAVKTPTKRVCKAKRAEICVWFAAQKEEVAKMPDEVASESAALVAGGLLEACATGGFASTG</sequence>
<reference evidence="1 2" key="1">
    <citation type="journal article" date="2015" name="Genome Biol. Evol.">
        <title>Comparative Genomics of a Bacterivorous Green Alga Reveals Evolutionary Causalities and Consequences of Phago-Mixotrophic Mode of Nutrition.</title>
        <authorList>
            <person name="Burns J.A."/>
            <person name="Paasch A."/>
            <person name="Narechania A."/>
            <person name="Kim E."/>
        </authorList>
    </citation>
    <scope>NUCLEOTIDE SEQUENCE [LARGE SCALE GENOMIC DNA]</scope>
    <source>
        <strain evidence="1 2">PLY_AMNH</strain>
    </source>
</reference>
<gene>
    <name evidence="1" type="ORF">CYMTET_29604</name>
</gene>
<dbReference type="EMBL" id="LGRX02016854">
    <property type="protein sequence ID" value="KAK3261496.1"/>
    <property type="molecule type" value="Genomic_DNA"/>
</dbReference>
<proteinExistence type="predicted"/>
<dbReference type="AlphaFoldDB" id="A0AAE0KUS4"/>